<dbReference type="OrthoDB" id="1708261at2"/>
<keyword evidence="3" id="KW-0238">DNA-binding</keyword>
<dbReference type="PROSITE" id="PS00304">
    <property type="entry name" value="SASP_1"/>
    <property type="match status" value="1"/>
</dbReference>
<dbReference type="EMBL" id="WBZB01000025">
    <property type="protein sequence ID" value="KAB3529827.1"/>
    <property type="molecule type" value="Genomic_DNA"/>
</dbReference>
<evidence type="ECO:0000256" key="1">
    <source>
        <dbReference type="ARBA" id="ARBA00003863"/>
    </source>
</evidence>
<dbReference type="InterPro" id="IPR001448">
    <property type="entry name" value="SASP_alpha/beta-type"/>
</dbReference>
<dbReference type="Proteomes" id="UP000465601">
    <property type="component" value="Unassembled WGS sequence"/>
</dbReference>
<sequence>MKYPTIIDNGGMIMKEDIQNKEFTPDLLMKYEIAEELGLIDKVKKLGWGGLTAKETGRIGGLMTVRKKKSSYNKADKI</sequence>
<evidence type="ECO:0000256" key="2">
    <source>
        <dbReference type="ARBA" id="ARBA00005442"/>
    </source>
</evidence>
<protein>
    <submittedName>
        <fullName evidence="4">Small, acid-soluble spore protein, alpha/beta type</fullName>
    </submittedName>
</protein>
<accession>A0A833HNQ7</accession>
<dbReference type="AlphaFoldDB" id="A0A833HNQ7"/>
<reference evidence="4 5" key="1">
    <citation type="submission" date="2019-10" db="EMBL/GenBank/DDBJ databases">
        <title>Alkaliphilus serpentinus sp. nov. and Alkaliphilus pronyensis sp. nov., two novel anaerobic alkaliphilic species isolated from the serpentinized-hosted hydrothermal field of the Prony Bay (New Caledonia).</title>
        <authorList>
            <person name="Postec A."/>
        </authorList>
    </citation>
    <scope>NUCLEOTIDE SEQUENCE [LARGE SCALE GENOMIC DNA]</scope>
    <source>
        <strain evidence="4 5">LacT</strain>
    </source>
</reference>
<comment type="function">
    <text evidence="1">SASP are bound to spore DNA. They are double-stranded DNA-binding proteins that cause DNA to change to an a-like conformation. They protect the DNA backbone from chemical and enzymatic cleavage and are thus involved in dormant spore's high resistance to UV light.</text>
</comment>
<dbReference type="Pfam" id="PF00269">
    <property type="entry name" value="SASP"/>
    <property type="match status" value="1"/>
</dbReference>
<dbReference type="GO" id="GO:0006265">
    <property type="term" value="P:DNA topological change"/>
    <property type="evidence" value="ECO:0007669"/>
    <property type="project" value="InterPro"/>
</dbReference>
<gene>
    <name evidence="4" type="ORF">F8153_08490</name>
</gene>
<keyword evidence="5" id="KW-1185">Reference proteome</keyword>
<proteinExistence type="inferred from homology"/>
<comment type="similarity">
    <text evidence="2">Belongs to the alpha/beta-type SASP family.</text>
</comment>
<evidence type="ECO:0000256" key="3">
    <source>
        <dbReference type="ARBA" id="ARBA00023125"/>
    </source>
</evidence>
<name>A0A833HNQ7_9FIRM</name>
<evidence type="ECO:0000313" key="4">
    <source>
        <dbReference type="EMBL" id="KAB3529827.1"/>
    </source>
</evidence>
<dbReference type="InterPro" id="IPR038300">
    <property type="entry name" value="SASP_sf_alpha/beta"/>
</dbReference>
<comment type="caution">
    <text evidence="4">The sequence shown here is derived from an EMBL/GenBank/DDBJ whole genome shotgun (WGS) entry which is preliminary data.</text>
</comment>
<evidence type="ECO:0000313" key="5">
    <source>
        <dbReference type="Proteomes" id="UP000465601"/>
    </source>
</evidence>
<organism evidence="4 5">
    <name type="scientific">Alkaliphilus serpentinus</name>
    <dbReference type="NCBI Taxonomy" id="1482731"/>
    <lineage>
        <taxon>Bacteria</taxon>
        <taxon>Bacillati</taxon>
        <taxon>Bacillota</taxon>
        <taxon>Clostridia</taxon>
        <taxon>Peptostreptococcales</taxon>
        <taxon>Natronincolaceae</taxon>
        <taxon>Alkaliphilus</taxon>
    </lineage>
</organism>
<dbReference type="InterPro" id="IPR018126">
    <property type="entry name" value="SASP_alpha/beta-type_CS"/>
</dbReference>
<dbReference type="Gene3D" id="6.10.10.80">
    <property type="entry name" value="Small, acid-soluble spore protein, alpha/beta type-like"/>
    <property type="match status" value="1"/>
</dbReference>
<dbReference type="GO" id="GO:0003690">
    <property type="term" value="F:double-stranded DNA binding"/>
    <property type="evidence" value="ECO:0007669"/>
    <property type="project" value="InterPro"/>
</dbReference>